<name>A0ABR1FZ04_AURAN</name>
<reference evidence="1 2" key="1">
    <citation type="submission" date="2024-03" db="EMBL/GenBank/DDBJ databases">
        <title>Aureococcus anophagefferens CCMP1851 and Kratosvirus quantuckense: Draft genome of a second virus-susceptible host strain in the model system.</title>
        <authorList>
            <person name="Chase E."/>
            <person name="Truchon A.R."/>
            <person name="Schepens W."/>
            <person name="Wilhelm S.W."/>
        </authorList>
    </citation>
    <scope>NUCLEOTIDE SEQUENCE [LARGE SCALE GENOMIC DNA]</scope>
    <source>
        <strain evidence="1 2">CCMP1851</strain>
    </source>
</reference>
<dbReference type="SUPFAM" id="SSF48264">
    <property type="entry name" value="Cytochrome P450"/>
    <property type="match status" value="1"/>
</dbReference>
<dbReference type="Proteomes" id="UP001363151">
    <property type="component" value="Unassembled WGS sequence"/>
</dbReference>
<evidence type="ECO:0000313" key="2">
    <source>
        <dbReference type="Proteomes" id="UP001363151"/>
    </source>
</evidence>
<gene>
    <name evidence="1" type="ORF">SO694_00058276</name>
</gene>
<proteinExistence type="predicted"/>
<comment type="caution">
    <text evidence="1">The sequence shown here is derived from an EMBL/GenBank/DDBJ whole genome shotgun (WGS) entry which is preliminary data.</text>
</comment>
<sequence length="553" mass="60263">MAAVAPMAMERDARVPCCEPLGCVTDCVYPWCMFTCDTCCWATLRLGPCLDKAPSQPIPGYCLWPSHKVLKKDPKRAAWLRTKFDLCQRLDRYTIRHPRCRCCGVGFGSELHASTYLGGSFYGHYDDMFGANFCCGQKVVVAEPRLVETSLLEPSGRGFHLHMYNLRGEVMPKIGGETSFLLALPNGDDATAAHAKLRALVFKYCAGPAAIARARPRDPVAAALLWKLRTSCAEDPANAANVHFPTFVVRFVHWCVLGMRDIDDGAFALLFEANITPVDAGEFPPHGVRYLHREMNMLGEGPVKHFPKLHAKIAALYAAALRELRFEGEFCAAEDFAASLVPIMALAGCFGPLDALLQLFPEHNKWSNLADPLAAAAFAWPWDDRAKLRLCAMEAQRLSPGVFGTTLCGNQPVCRRPFSTRIGSDDVAFPAGTKMMLNYRNYGKNSAVFGDETDKWKPYDRPANGGKAPEDGAARPAFDAAARCPFFSGVGDRTGGVDAARAAGLDDRACGRICPGRDLALELVVSVLQVMRAPTDDDARRLLGLGPALDGAP</sequence>
<keyword evidence="2" id="KW-1185">Reference proteome</keyword>
<organism evidence="1 2">
    <name type="scientific">Aureococcus anophagefferens</name>
    <name type="common">Harmful bloom alga</name>
    <dbReference type="NCBI Taxonomy" id="44056"/>
    <lineage>
        <taxon>Eukaryota</taxon>
        <taxon>Sar</taxon>
        <taxon>Stramenopiles</taxon>
        <taxon>Ochrophyta</taxon>
        <taxon>Pelagophyceae</taxon>
        <taxon>Pelagomonadales</taxon>
        <taxon>Pelagomonadaceae</taxon>
        <taxon>Aureococcus</taxon>
    </lineage>
</organism>
<accession>A0ABR1FZ04</accession>
<dbReference type="InterPro" id="IPR036396">
    <property type="entry name" value="Cyt_P450_sf"/>
</dbReference>
<dbReference type="EMBL" id="JBBJCI010000201">
    <property type="protein sequence ID" value="KAK7241505.1"/>
    <property type="molecule type" value="Genomic_DNA"/>
</dbReference>
<dbReference type="Gene3D" id="1.10.630.10">
    <property type="entry name" value="Cytochrome P450"/>
    <property type="match status" value="1"/>
</dbReference>
<protein>
    <submittedName>
        <fullName evidence="1">Uncharacterized protein</fullName>
    </submittedName>
</protein>
<evidence type="ECO:0000313" key="1">
    <source>
        <dbReference type="EMBL" id="KAK7241505.1"/>
    </source>
</evidence>